<dbReference type="AlphaFoldDB" id="A0A1Z4N2B6"/>
<evidence type="ECO:0000259" key="3">
    <source>
        <dbReference type="SMART" id="SM00560"/>
    </source>
</evidence>
<evidence type="ECO:0000313" key="5">
    <source>
        <dbReference type="Proteomes" id="UP000218785"/>
    </source>
</evidence>
<proteinExistence type="predicted"/>
<evidence type="ECO:0000256" key="2">
    <source>
        <dbReference type="ARBA" id="ARBA00023157"/>
    </source>
</evidence>
<keyword evidence="2" id="KW-1015">Disulfide bond</keyword>
<dbReference type="InterPro" id="IPR013320">
    <property type="entry name" value="ConA-like_dom_sf"/>
</dbReference>
<gene>
    <name evidence="4" type="ORF">NIES37_38490</name>
</gene>
<protein>
    <submittedName>
        <fullName evidence="4">LamG domain-containing protein</fullName>
    </submittedName>
</protein>
<dbReference type="SUPFAM" id="SSF49899">
    <property type="entry name" value="Concanavalin A-like lectins/glucanases"/>
    <property type="match status" value="1"/>
</dbReference>
<keyword evidence="5" id="KW-1185">Reference proteome</keyword>
<name>A0A1Z4N2B6_9CYAN</name>
<dbReference type="Pfam" id="PF13385">
    <property type="entry name" value="Laminin_G_3"/>
    <property type="match status" value="1"/>
</dbReference>
<dbReference type="KEGG" id="ttq:NIES37_38490"/>
<dbReference type="InterPro" id="IPR006558">
    <property type="entry name" value="LamG-like"/>
</dbReference>
<dbReference type="SMART" id="SM00560">
    <property type="entry name" value="LamGL"/>
    <property type="match status" value="1"/>
</dbReference>
<evidence type="ECO:0000313" key="4">
    <source>
        <dbReference type="EMBL" id="BAY99866.1"/>
    </source>
</evidence>
<reference evidence="4 5" key="1">
    <citation type="submission" date="2017-06" db="EMBL/GenBank/DDBJ databases">
        <title>Genome sequencing of cyanobaciteial culture collection at National Institute for Environmental Studies (NIES).</title>
        <authorList>
            <person name="Hirose Y."/>
            <person name="Shimura Y."/>
            <person name="Fujisawa T."/>
            <person name="Nakamura Y."/>
            <person name="Kawachi M."/>
        </authorList>
    </citation>
    <scope>NUCLEOTIDE SEQUENCE [LARGE SCALE GENOMIC DNA]</scope>
    <source>
        <strain evidence="4 5">NIES-37</strain>
    </source>
</reference>
<organism evidence="4 5">
    <name type="scientific">Tolypothrix tenuis PCC 7101</name>
    <dbReference type="NCBI Taxonomy" id="231146"/>
    <lineage>
        <taxon>Bacteria</taxon>
        <taxon>Bacillati</taxon>
        <taxon>Cyanobacteriota</taxon>
        <taxon>Cyanophyceae</taxon>
        <taxon>Nostocales</taxon>
        <taxon>Tolypothrichaceae</taxon>
        <taxon>Tolypothrix</taxon>
    </lineage>
</organism>
<dbReference type="RefSeq" id="WP_096578329.1">
    <property type="nucleotide sequence ID" value="NZ_CAWNJS010000001.1"/>
</dbReference>
<dbReference type="Gene3D" id="2.60.120.200">
    <property type="match status" value="1"/>
</dbReference>
<dbReference type="Proteomes" id="UP000218785">
    <property type="component" value="Chromosome"/>
</dbReference>
<accession>A0A1Z4N2B6</accession>
<keyword evidence="1" id="KW-0732">Signal</keyword>
<feature type="domain" description="LamG-like jellyroll fold" evidence="3">
    <location>
        <begin position="384"/>
        <end position="514"/>
    </location>
</feature>
<evidence type="ECO:0000256" key="1">
    <source>
        <dbReference type="ARBA" id="ARBA00022729"/>
    </source>
</evidence>
<dbReference type="EMBL" id="AP018248">
    <property type="protein sequence ID" value="BAY99866.1"/>
    <property type="molecule type" value="Genomic_DNA"/>
</dbReference>
<sequence>MPNLFADLTDIKNIITDQGSKTVAVKVTDTSGVNKPDDISFDAQSSSASPYIDVVILPNLSPPVPRSQIQVAVSPNGQVTDEVLFEEAADASKKLYLPRYRLSEEIVSGQRRYRISLEPSGQIWNLIVYLEAYPADKLQEIGNAKLIDHNPQVILKYQFQGKAVESVFQEVTKAEGGQKLRAVLQLYTLEERDKIYLALTDAAYNTSLIVQRDFKAAIALTHSAPSNSTERLTPKLIVKGTENYQAGGQAWTRYLLSVTNWSAFPQELFDPAPDLPPCGLNKNSARTWVDIYAQGGTKLYGFCALSSPKNLDDLWFAVSTGKAPPEAVYIVLNDRRQQISYTSNSISPLLSADAGLFDKAAILKFNGKDSYVDCGNSANLNFGGQITIEAWIKPEKTTGLQNIVAHGHSPNSEIYLRIINNYYQIGSWDGRDYLTGFSIPAEDVGKWVHLAGLYDGTTWRLYRNGVEVSANLAVKGAFPVNENWAIGARGTGSERFFQGQISEVRIWNRSRSPEEIRRDMIRRLAGNEGGLVAYWPGNEGYGDKVFDKTANGNHGLLRGNVQWVGTLPETLYSQANYVLPDIVDDSFFFPTLLYDYIFSRLKPPSSQGINLIQRLVEWNGIWYSYYQDERQRDRFYYLPDSFQIGKRPESQEPTMSLQFQSINGTQQTVAKLEYYAAPIVNIDRLTFAATKLLQYAQPLPIGVKSLEFVPLRNTQNLQFRLALPGTEGLQTRNAKINLQLGIFDTLTLAVPDDFQAIWDAMFSSKQEKTLLTGLVNVEIAGGYSEEIPFFIRLQAQQEQIWNAIFVADVPAQYIKNIEVKTYNSIFAPPPTRPQDQIMSILVDFEGSDAVELNAAKLTATAKITLPISDLILHREDTGVYRYQMTVIRRSGQSSFQRETTMEILYPDVEV</sequence>